<dbReference type="NCBIfam" id="TIGR02937">
    <property type="entry name" value="sigma70-ECF"/>
    <property type="match status" value="1"/>
</dbReference>
<organism evidence="6 7">
    <name type="scientific">Candidatus Sulfuritelmatomonas gaucii</name>
    <dbReference type="NCBI Taxonomy" id="2043161"/>
    <lineage>
        <taxon>Bacteria</taxon>
        <taxon>Pseudomonadati</taxon>
        <taxon>Acidobacteriota</taxon>
        <taxon>Terriglobia</taxon>
        <taxon>Terriglobales</taxon>
        <taxon>Acidobacteriaceae</taxon>
        <taxon>Candidatus Sulfuritelmatomonas</taxon>
    </lineage>
</organism>
<reference evidence="7" key="1">
    <citation type="submission" date="2018-02" db="EMBL/GenBank/DDBJ databases">
        <authorList>
            <person name="Hausmann B."/>
        </authorList>
    </citation>
    <scope>NUCLEOTIDE SEQUENCE [LARGE SCALE GENOMIC DNA]</scope>
    <source>
        <strain evidence="7">Peat soil MAG SbA5</strain>
    </source>
</reference>
<dbReference type="EMBL" id="OKRB01000118">
    <property type="protein sequence ID" value="SPE27295.1"/>
    <property type="molecule type" value="Genomic_DNA"/>
</dbReference>
<protein>
    <submittedName>
        <fullName evidence="6">RNA polymerase sigma factor, sigma-70 family</fullName>
    </submittedName>
</protein>
<name>A0A2N9LVW0_9BACT</name>
<evidence type="ECO:0000256" key="2">
    <source>
        <dbReference type="ARBA" id="ARBA00023015"/>
    </source>
</evidence>
<dbReference type="PANTHER" id="PTHR43133:SF8">
    <property type="entry name" value="RNA POLYMERASE SIGMA FACTOR HI_1459-RELATED"/>
    <property type="match status" value="1"/>
</dbReference>
<dbReference type="InterPro" id="IPR013325">
    <property type="entry name" value="RNA_pol_sigma_r2"/>
</dbReference>
<dbReference type="GO" id="GO:0006352">
    <property type="term" value="P:DNA-templated transcription initiation"/>
    <property type="evidence" value="ECO:0007669"/>
    <property type="project" value="InterPro"/>
</dbReference>
<dbReference type="GO" id="GO:0016987">
    <property type="term" value="F:sigma factor activity"/>
    <property type="evidence" value="ECO:0007669"/>
    <property type="project" value="UniProtKB-KW"/>
</dbReference>
<accession>A0A2N9LVW0</accession>
<dbReference type="Proteomes" id="UP000239735">
    <property type="component" value="Unassembled WGS sequence"/>
</dbReference>
<dbReference type="InterPro" id="IPR014284">
    <property type="entry name" value="RNA_pol_sigma-70_dom"/>
</dbReference>
<keyword evidence="2" id="KW-0805">Transcription regulation</keyword>
<evidence type="ECO:0000313" key="7">
    <source>
        <dbReference type="Proteomes" id="UP000239735"/>
    </source>
</evidence>
<dbReference type="SUPFAM" id="SSF88946">
    <property type="entry name" value="Sigma2 domain of RNA polymerase sigma factors"/>
    <property type="match status" value="1"/>
</dbReference>
<evidence type="ECO:0000256" key="5">
    <source>
        <dbReference type="ARBA" id="ARBA00023163"/>
    </source>
</evidence>
<dbReference type="InterPro" id="IPR036388">
    <property type="entry name" value="WH-like_DNA-bd_sf"/>
</dbReference>
<dbReference type="PANTHER" id="PTHR43133">
    <property type="entry name" value="RNA POLYMERASE ECF-TYPE SIGMA FACTO"/>
    <property type="match status" value="1"/>
</dbReference>
<keyword evidence="3" id="KW-0731">Sigma factor</keyword>
<dbReference type="SUPFAM" id="SSF88659">
    <property type="entry name" value="Sigma3 and sigma4 domains of RNA polymerase sigma factors"/>
    <property type="match status" value="1"/>
</dbReference>
<dbReference type="InterPro" id="IPR039425">
    <property type="entry name" value="RNA_pol_sigma-70-like"/>
</dbReference>
<keyword evidence="4" id="KW-0238">DNA-binding</keyword>
<dbReference type="GO" id="GO:0003677">
    <property type="term" value="F:DNA binding"/>
    <property type="evidence" value="ECO:0007669"/>
    <property type="project" value="UniProtKB-KW"/>
</dbReference>
<sequence>MQFHSFDAKYVADLRAGDRQTQEHFVAYFTALLKLKLRSRLQSSHAIDDVCQETFARVFDVLRRDEGLRRPESLGAFVNNVCNYVLFEHYRSTGRSESLDEAGAPEPAATGADVIDIIFARQLKEKVRSILLRLPERDRSLLKAIFLDERDRDEVCRQFGVDREYLRVLLHRAKQEFKVEYTKHMGNRMPLGADT</sequence>
<gene>
    <name evidence="6" type="ORF">SBA5_590019</name>
</gene>
<evidence type="ECO:0000256" key="1">
    <source>
        <dbReference type="ARBA" id="ARBA00010641"/>
    </source>
</evidence>
<dbReference type="AlphaFoldDB" id="A0A2N9LVW0"/>
<evidence type="ECO:0000256" key="4">
    <source>
        <dbReference type="ARBA" id="ARBA00023125"/>
    </source>
</evidence>
<dbReference type="Gene3D" id="1.10.10.10">
    <property type="entry name" value="Winged helix-like DNA-binding domain superfamily/Winged helix DNA-binding domain"/>
    <property type="match status" value="1"/>
</dbReference>
<evidence type="ECO:0000313" key="6">
    <source>
        <dbReference type="EMBL" id="SPE27295.1"/>
    </source>
</evidence>
<evidence type="ECO:0000256" key="3">
    <source>
        <dbReference type="ARBA" id="ARBA00023082"/>
    </source>
</evidence>
<dbReference type="InterPro" id="IPR013324">
    <property type="entry name" value="RNA_pol_sigma_r3/r4-like"/>
</dbReference>
<comment type="similarity">
    <text evidence="1">Belongs to the sigma-70 factor family. ECF subfamily.</text>
</comment>
<dbReference type="Gene3D" id="1.10.1740.10">
    <property type="match status" value="1"/>
</dbReference>
<keyword evidence="5" id="KW-0804">Transcription</keyword>
<proteinExistence type="inferred from homology"/>